<evidence type="ECO:0000256" key="4">
    <source>
        <dbReference type="ARBA" id="ARBA00023002"/>
    </source>
</evidence>
<accession>A0ABS4TX11</accession>
<evidence type="ECO:0000256" key="1">
    <source>
        <dbReference type="ARBA" id="ARBA00001917"/>
    </source>
</evidence>
<dbReference type="InterPro" id="IPR023753">
    <property type="entry name" value="FAD/NAD-binding_dom"/>
</dbReference>
<dbReference type="Gene3D" id="3.40.50.720">
    <property type="entry name" value="NAD(P)-binding Rossmann-like Domain"/>
    <property type="match status" value="1"/>
</dbReference>
<reference evidence="6 7" key="1">
    <citation type="submission" date="2021-03" db="EMBL/GenBank/DDBJ databases">
        <title>Sequencing the genomes of 1000 actinobacteria strains.</title>
        <authorList>
            <person name="Klenk H.-P."/>
        </authorList>
    </citation>
    <scope>NUCLEOTIDE SEQUENCE [LARGE SCALE GENOMIC DNA]</scope>
    <source>
        <strain evidence="6 7">DSM 46670</strain>
    </source>
</reference>
<dbReference type="Pfam" id="PF07992">
    <property type="entry name" value="Pyr_redox_2"/>
    <property type="match status" value="1"/>
</dbReference>
<evidence type="ECO:0000256" key="2">
    <source>
        <dbReference type="ARBA" id="ARBA00022630"/>
    </source>
</evidence>
<evidence type="ECO:0000313" key="7">
    <source>
        <dbReference type="Proteomes" id="UP001519332"/>
    </source>
</evidence>
<keyword evidence="4" id="KW-0560">Oxidoreductase</keyword>
<dbReference type="SUPFAM" id="SSF51971">
    <property type="entry name" value="Nucleotide-binding domain"/>
    <property type="match status" value="1"/>
</dbReference>
<keyword evidence="3" id="KW-0288">FMN</keyword>
<sequence>MCIDGIYQSGAAYCIHNPSTGRELELPHQVARAETPQRVAVVGAGPAGLEAARVLAERGHDVQLFEAADKVGGQLLLASLAPRRRDLRGIIDWRADELARLGVPISLNTYVEALPAQSWDVVIVATGGTPAALRIPGADLVLDTWDVLSGARRPSGRIMVYDDHGGTQALDAVEALVANGATVELVTPERGISPDVGGITAAGYFHELASTATPSRSSAGCAR</sequence>
<dbReference type="InterPro" id="IPR036188">
    <property type="entry name" value="FAD/NAD-bd_sf"/>
</dbReference>
<gene>
    <name evidence="6" type="ORF">JOF56_009309</name>
</gene>
<feature type="domain" description="FAD/NAD(P)-binding" evidence="5">
    <location>
        <begin position="38"/>
        <end position="148"/>
    </location>
</feature>
<dbReference type="PRINTS" id="PR00419">
    <property type="entry name" value="ADXRDTASE"/>
</dbReference>
<dbReference type="PANTHER" id="PTHR42917:SF2">
    <property type="entry name" value="2,4-DIENOYL-COA REDUCTASE [(2E)-ENOYL-COA-PRODUCING]"/>
    <property type="match status" value="1"/>
</dbReference>
<dbReference type="InterPro" id="IPR051793">
    <property type="entry name" value="NADH:flavin_oxidoreductase"/>
</dbReference>
<organism evidence="6 7">
    <name type="scientific">Kibdelosporangium banguiense</name>
    <dbReference type="NCBI Taxonomy" id="1365924"/>
    <lineage>
        <taxon>Bacteria</taxon>
        <taxon>Bacillati</taxon>
        <taxon>Actinomycetota</taxon>
        <taxon>Actinomycetes</taxon>
        <taxon>Pseudonocardiales</taxon>
        <taxon>Pseudonocardiaceae</taxon>
        <taxon>Kibdelosporangium</taxon>
    </lineage>
</organism>
<evidence type="ECO:0000313" key="6">
    <source>
        <dbReference type="EMBL" id="MBP2328924.1"/>
    </source>
</evidence>
<keyword evidence="7" id="KW-1185">Reference proteome</keyword>
<name>A0ABS4TX11_9PSEU</name>
<keyword evidence="2" id="KW-0285">Flavoprotein</keyword>
<evidence type="ECO:0000256" key="3">
    <source>
        <dbReference type="ARBA" id="ARBA00022643"/>
    </source>
</evidence>
<dbReference type="EMBL" id="JAGINW010000001">
    <property type="protein sequence ID" value="MBP2328924.1"/>
    <property type="molecule type" value="Genomic_DNA"/>
</dbReference>
<dbReference type="RefSeq" id="WP_209645817.1">
    <property type="nucleotide sequence ID" value="NZ_JAGINW010000001.1"/>
</dbReference>
<protein>
    <submittedName>
        <fullName evidence="6">NADPH-dependent 2,4-dienoyl-CoA reductase/sulfur reductase-like enzyme</fullName>
    </submittedName>
</protein>
<dbReference type="PANTHER" id="PTHR42917">
    <property type="entry name" value="2,4-DIENOYL-COA REDUCTASE"/>
    <property type="match status" value="1"/>
</dbReference>
<dbReference type="Proteomes" id="UP001519332">
    <property type="component" value="Unassembled WGS sequence"/>
</dbReference>
<comment type="caution">
    <text evidence="6">The sequence shown here is derived from an EMBL/GenBank/DDBJ whole genome shotgun (WGS) entry which is preliminary data.</text>
</comment>
<comment type="cofactor">
    <cofactor evidence="1">
        <name>FMN</name>
        <dbReference type="ChEBI" id="CHEBI:58210"/>
    </cofactor>
</comment>
<dbReference type="Gene3D" id="3.50.50.60">
    <property type="entry name" value="FAD/NAD(P)-binding domain"/>
    <property type="match status" value="1"/>
</dbReference>
<proteinExistence type="predicted"/>
<evidence type="ECO:0000259" key="5">
    <source>
        <dbReference type="Pfam" id="PF07992"/>
    </source>
</evidence>